<name>G5SS17_9BACT</name>
<organism evidence="1 2">
    <name type="scientific">Paraprevotella clara YIT 11840</name>
    <dbReference type="NCBI Taxonomy" id="762968"/>
    <lineage>
        <taxon>Bacteria</taxon>
        <taxon>Pseudomonadati</taxon>
        <taxon>Bacteroidota</taxon>
        <taxon>Bacteroidia</taxon>
        <taxon>Bacteroidales</taxon>
        <taxon>Prevotellaceae</taxon>
        <taxon>Paraprevotella</taxon>
    </lineage>
</organism>
<evidence type="ECO:0000313" key="1">
    <source>
        <dbReference type="EMBL" id="EHG99918.1"/>
    </source>
</evidence>
<gene>
    <name evidence="1" type="ORF">HMPREF9441_02166</name>
</gene>
<dbReference type="Proteomes" id="UP000003598">
    <property type="component" value="Unassembled WGS sequence"/>
</dbReference>
<protein>
    <submittedName>
        <fullName evidence="1">Uncharacterized protein</fullName>
    </submittedName>
</protein>
<sequence length="41" mass="4765">MLQVSHFSKFSETLLYKNKKISYLFKNNGGPPSLQPAYKQM</sequence>
<evidence type="ECO:0000313" key="2">
    <source>
        <dbReference type="Proteomes" id="UP000003598"/>
    </source>
</evidence>
<dbReference type="EMBL" id="AFFY01000028">
    <property type="protein sequence ID" value="EHG99918.1"/>
    <property type="molecule type" value="Genomic_DNA"/>
</dbReference>
<dbReference type="HOGENOM" id="CLU_3273923_0_0_10"/>
<comment type="caution">
    <text evidence="1">The sequence shown here is derived from an EMBL/GenBank/DDBJ whole genome shotgun (WGS) entry which is preliminary data.</text>
</comment>
<dbReference type="AlphaFoldDB" id="G5SS17"/>
<proteinExistence type="predicted"/>
<keyword evidence="2" id="KW-1185">Reference proteome</keyword>
<dbReference type="STRING" id="762968.HMPREF9441_02166"/>
<accession>G5SS17</accession>
<reference evidence="1 2" key="1">
    <citation type="submission" date="2011-03" db="EMBL/GenBank/DDBJ databases">
        <authorList>
            <person name="Weinstock G."/>
            <person name="Sodergren E."/>
            <person name="Clifton S."/>
            <person name="Fulton L."/>
            <person name="Fulton B."/>
            <person name="Courtney L."/>
            <person name="Fronick C."/>
            <person name="Harrison M."/>
            <person name="Strong C."/>
            <person name="Farmer C."/>
            <person name="Delahaunty K."/>
            <person name="Markovic C."/>
            <person name="Hall O."/>
            <person name="Minx P."/>
            <person name="Tomlinson C."/>
            <person name="Mitreva M."/>
            <person name="Hou S."/>
            <person name="Chen J."/>
            <person name="Wollam A."/>
            <person name="Pepin K.H."/>
            <person name="Johnson M."/>
            <person name="Bhonagiri V."/>
            <person name="Zhang X."/>
            <person name="Suruliraj S."/>
            <person name="Warren W."/>
            <person name="Chinwalla A."/>
            <person name="Mardis E.R."/>
            <person name="Wilson R.K."/>
        </authorList>
    </citation>
    <scope>NUCLEOTIDE SEQUENCE [LARGE SCALE GENOMIC DNA]</scope>
    <source>
        <strain evidence="1 2">YIT 11840</strain>
    </source>
</reference>